<dbReference type="Proteomes" id="UP000215301">
    <property type="component" value="Unassembled WGS sequence"/>
</dbReference>
<evidence type="ECO:0000313" key="3">
    <source>
        <dbReference type="EMBL" id="AST56623.1"/>
    </source>
</evidence>
<dbReference type="InterPro" id="IPR052159">
    <property type="entry name" value="Competence_DNA_uptake"/>
</dbReference>
<dbReference type="SUPFAM" id="SSF56281">
    <property type="entry name" value="Metallo-hydrolase/oxidoreductase"/>
    <property type="match status" value="1"/>
</dbReference>
<dbReference type="InterPro" id="IPR036866">
    <property type="entry name" value="RibonucZ/Hydroxyglut_hydro"/>
</dbReference>
<dbReference type="PROSITE" id="PS51257">
    <property type="entry name" value="PROKAR_LIPOPROTEIN"/>
    <property type="match status" value="1"/>
</dbReference>
<dbReference type="EMBL" id="NKHD01000016">
    <property type="protein sequence ID" value="OXT08352.1"/>
    <property type="molecule type" value="Genomic_DNA"/>
</dbReference>
<accession>A0A231VJG9</accession>
<feature type="signal peptide" evidence="1">
    <location>
        <begin position="1"/>
        <end position="19"/>
    </location>
</feature>
<dbReference type="PANTHER" id="PTHR30619:SF7">
    <property type="entry name" value="BETA-LACTAMASE DOMAIN PROTEIN"/>
    <property type="match status" value="1"/>
</dbReference>
<feature type="chain" id="PRO_5038222866" evidence="1">
    <location>
        <begin position="20"/>
        <end position="317"/>
    </location>
</feature>
<keyword evidence="1" id="KW-0732">Signal</keyword>
<dbReference type="SMART" id="SM00849">
    <property type="entry name" value="Lactamase_B"/>
    <property type="match status" value="1"/>
</dbReference>
<dbReference type="InterPro" id="IPR001279">
    <property type="entry name" value="Metallo-B-lactamas"/>
</dbReference>
<dbReference type="RefSeq" id="WP_094044657.1">
    <property type="nucleotide sequence ID" value="NZ_CP016893.1"/>
</dbReference>
<dbReference type="EMBL" id="CP016893">
    <property type="protein sequence ID" value="AST56623.1"/>
    <property type="molecule type" value="Genomic_DNA"/>
</dbReference>
<dbReference type="InterPro" id="IPR035681">
    <property type="entry name" value="ComA-like_MBL"/>
</dbReference>
<evidence type="ECO:0000256" key="1">
    <source>
        <dbReference type="SAM" id="SignalP"/>
    </source>
</evidence>
<sequence length="317" mass="33905">MLKKFSALLLIFALLFSIAGCSSTNNQGTNITAPAGSAADSILSESQNTASANKAGLLKVHFIDVGQGDSIFIQAPSGKTILIDAGVPQMGNKVVNYLKNLGIKKIDILVGTHPHEDHIGGMDYVIDNFDIGKFYMPKVTTNTKTFEYVLNAAKNKGLKIDVAKAGVSLDLGTSLTAVMIAPNGTKYDDLNEYSAVIKLTYGDTSFLFTGDAGAESEKEMINQGYDLKSDVLKIGHHGSYTSTTTAFLNAVDPEYAVISSGKGNDYGHPHSVTLKKLKVRNIPVYRTDECGTIVATSDGHKISFNVKPGDYVPGQRN</sequence>
<evidence type="ECO:0000313" key="6">
    <source>
        <dbReference type="Proteomes" id="UP000215301"/>
    </source>
</evidence>
<reference evidence="4 6" key="2">
    <citation type="submission" date="2017-06" db="EMBL/GenBank/DDBJ databases">
        <title>Isolation and characterization of a thermophilic and butanogenic Thermoanaerobacterium thermosaccharolyticum M5 capable of efficient degradation of hemicellulose.</title>
        <authorList>
            <person name="Xin F."/>
            <person name="Jiang Y."/>
        </authorList>
    </citation>
    <scope>NUCLEOTIDE SEQUENCE [LARGE SCALE GENOMIC DNA]</scope>
    <source>
        <strain evidence="4 6">M5</strain>
    </source>
</reference>
<dbReference type="CDD" id="cd07731">
    <property type="entry name" value="ComA-like_MBL-fold"/>
    <property type="match status" value="1"/>
</dbReference>
<dbReference type="Proteomes" id="UP000214975">
    <property type="component" value="Chromosome"/>
</dbReference>
<dbReference type="AlphaFoldDB" id="A0A231VJG9"/>
<feature type="domain" description="Metallo-beta-lactamase" evidence="2">
    <location>
        <begin position="67"/>
        <end position="262"/>
    </location>
</feature>
<reference evidence="3 5" key="1">
    <citation type="submission" date="2016-08" db="EMBL/GenBank/DDBJ databases">
        <title>A novel genetic cassette of butanologenic Thermoanaerobacterium thermosaccharolyticum that directly convert cellulose to butanol.</title>
        <authorList>
            <person name="Li T."/>
            <person name="He J."/>
        </authorList>
    </citation>
    <scope>NUCLEOTIDE SEQUENCE [LARGE SCALE GENOMIC DNA]</scope>
    <source>
        <strain evidence="3 5">TG57</strain>
    </source>
</reference>
<dbReference type="Gene3D" id="3.60.15.10">
    <property type="entry name" value="Ribonuclease Z/Hydroxyacylglutathione hydrolase-like"/>
    <property type="match status" value="1"/>
</dbReference>
<evidence type="ECO:0000313" key="4">
    <source>
        <dbReference type="EMBL" id="OXT08352.1"/>
    </source>
</evidence>
<evidence type="ECO:0000259" key="2">
    <source>
        <dbReference type="SMART" id="SM00849"/>
    </source>
</evidence>
<gene>
    <name evidence="4" type="ORF">CE561_05320</name>
    <name evidence="3" type="ORF">Thert_00415</name>
</gene>
<dbReference type="Pfam" id="PF00753">
    <property type="entry name" value="Lactamase_B"/>
    <property type="match status" value="1"/>
</dbReference>
<name>A0A231VJG9_THETR</name>
<proteinExistence type="predicted"/>
<organism evidence="4 6">
    <name type="scientific">Thermoanaerobacterium thermosaccharolyticum</name>
    <name type="common">Clostridium thermosaccharolyticum</name>
    <dbReference type="NCBI Taxonomy" id="1517"/>
    <lineage>
        <taxon>Bacteria</taxon>
        <taxon>Bacillati</taxon>
        <taxon>Bacillota</taxon>
        <taxon>Clostridia</taxon>
        <taxon>Thermoanaerobacterales</taxon>
        <taxon>Thermoanaerobacteraceae</taxon>
        <taxon>Thermoanaerobacterium</taxon>
    </lineage>
</organism>
<dbReference type="PANTHER" id="PTHR30619">
    <property type="entry name" value="DNA INTERNALIZATION/COMPETENCE PROTEIN COMEC/REC2"/>
    <property type="match status" value="1"/>
</dbReference>
<protein>
    <submittedName>
        <fullName evidence="3">Beta-lactamase domain protein</fullName>
    </submittedName>
    <submittedName>
        <fullName evidence="4">Competence protein ComE</fullName>
    </submittedName>
</protein>
<evidence type="ECO:0000313" key="5">
    <source>
        <dbReference type="Proteomes" id="UP000214975"/>
    </source>
</evidence>